<dbReference type="GO" id="GO:0005886">
    <property type="term" value="C:plasma membrane"/>
    <property type="evidence" value="ECO:0007669"/>
    <property type="project" value="TreeGrafter"/>
</dbReference>
<proteinExistence type="predicted"/>
<keyword evidence="4" id="KW-1185">Reference proteome</keyword>
<reference evidence="3 4" key="1">
    <citation type="submission" date="2017-06" db="EMBL/GenBank/DDBJ databases">
        <title>Celeribacter sp. TSPH2 complete genome sequence.</title>
        <authorList>
            <person name="Woo J.-H."/>
            <person name="Kim H.-S."/>
        </authorList>
    </citation>
    <scope>NUCLEOTIDE SEQUENCE [LARGE SCALE GENOMIC DNA]</scope>
    <source>
        <strain evidence="3 4">TSPH2</strain>
    </source>
</reference>
<dbReference type="Pfam" id="PF05656">
    <property type="entry name" value="DUF805"/>
    <property type="match status" value="1"/>
</dbReference>
<evidence type="ECO:0000313" key="4">
    <source>
        <dbReference type="Proteomes" id="UP000217935"/>
    </source>
</evidence>
<protein>
    <submittedName>
        <fullName evidence="3">DUF805 domain-containing protein</fullName>
    </submittedName>
</protein>
<dbReference type="EMBL" id="CP022196">
    <property type="protein sequence ID" value="ATG48073.1"/>
    <property type="molecule type" value="Genomic_DNA"/>
</dbReference>
<dbReference type="KEGG" id="ceh:CEW89_11150"/>
<dbReference type="AlphaFoldDB" id="A0A291GBZ6"/>
<accession>A0A291GBZ6</accession>
<feature type="region of interest" description="Disordered" evidence="1">
    <location>
        <begin position="126"/>
        <end position="151"/>
    </location>
</feature>
<feature type="transmembrane region" description="Helical" evidence="2">
    <location>
        <begin position="97"/>
        <end position="116"/>
    </location>
</feature>
<name>A0A291GBZ6_9RHOB</name>
<keyword evidence="2" id="KW-0812">Transmembrane</keyword>
<sequence length="151" mass="17132">MTFIDSVKICFQKYVTFSGRARRAEYWWWALFVFLVSIIASIIDLTLFGQTQVSEPGSFLRTSDIVIFYPIISLALFLPSISALVRRLHDRDKSGWWYWLVLIPLVGPIVLFIWLVSRGTTGPNRFGPDPISGEGGPLSYEDSAIPSVTRQ</sequence>
<gene>
    <name evidence="3" type="ORF">CEW89_11150</name>
</gene>
<feature type="transmembrane region" description="Helical" evidence="2">
    <location>
        <begin position="67"/>
        <end position="85"/>
    </location>
</feature>
<evidence type="ECO:0000313" key="3">
    <source>
        <dbReference type="EMBL" id="ATG48073.1"/>
    </source>
</evidence>
<dbReference type="RefSeq" id="WP_096805948.1">
    <property type="nucleotide sequence ID" value="NZ_CP022196.1"/>
</dbReference>
<evidence type="ECO:0000256" key="1">
    <source>
        <dbReference type="SAM" id="MobiDB-lite"/>
    </source>
</evidence>
<dbReference type="InterPro" id="IPR008523">
    <property type="entry name" value="DUF805"/>
</dbReference>
<keyword evidence="2" id="KW-1133">Transmembrane helix</keyword>
<feature type="transmembrane region" description="Helical" evidence="2">
    <location>
        <begin position="26"/>
        <end position="47"/>
    </location>
</feature>
<dbReference type="PANTHER" id="PTHR34980">
    <property type="entry name" value="INNER MEMBRANE PROTEIN-RELATED-RELATED"/>
    <property type="match status" value="1"/>
</dbReference>
<keyword evidence="2" id="KW-0472">Membrane</keyword>
<organism evidence="3 4">
    <name type="scientific">Celeribacter ethanolicus</name>
    <dbReference type="NCBI Taxonomy" id="1758178"/>
    <lineage>
        <taxon>Bacteria</taxon>
        <taxon>Pseudomonadati</taxon>
        <taxon>Pseudomonadota</taxon>
        <taxon>Alphaproteobacteria</taxon>
        <taxon>Rhodobacterales</taxon>
        <taxon>Roseobacteraceae</taxon>
        <taxon>Celeribacter</taxon>
    </lineage>
</organism>
<dbReference type="OrthoDB" id="9812349at2"/>
<dbReference type="PANTHER" id="PTHR34980:SF2">
    <property type="entry name" value="INNER MEMBRANE PROTEIN YHAH-RELATED"/>
    <property type="match status" value="1"/>
</dbReference>
<dbReference type="Proteomes" id="UP000217935">
    <property type="component" value="Chromosome"/>
</dbReference>
<dbReference type="STRING" id="1758178.GCA_001550095_03736"/>
<evidence type="ECO:0000256" key="2">
    <source>
        <dbReference type="SAM" id="Phobius"/>
    </source>
</evidence>